<feature type="domain" description="Homing endonuclease LAGLIDADG" evidence="1">
    <location>
        <begin position="20"/>
        <end position="137"/>
    </location>
</feature>
<dbReference type="GO" id="GO:0004519">
    <property type="term" value="F:endonuclease activity"/>
    <property type="evidence" value="ECO:0007669"/>
    <property type="project" value="InterPro"/>
</dbReference>
<dbReference type="GeneID" id="42906013"/>
<geneLocation type="mitochondrion" evidence="2"/>
<dbReference type="SUPFAM" id="SSF55608">
    <property type="entry name" value="Homing endonucleases"/>
    <property type="match status" value="1"/>
</dbReference>
<protein>
    <recommendedName>
        <fullName evidence="1">Homing endonuclease LAGLIDADG domain-containing protein</fullName>
    </recommendedName>
</protein>
<evidence type="ECO:0000259" key="1">
    <source>
        <dbReference type="Pfam" id="PF03161"/>
    </source>
</evidence>
<dbReference type="EMBL" id="MK527108">
    <property type="protein sequence ID" value="QGN66690.1"/>
    <property type="molecule type" value="Genomic_DNA"/>
</dbReference>
<gene>
    <name evidence="2" type="primary">orf156</name>
</gene>
<dbReference type="InterPro" id="IPR004860">
    <property type="entry name" value="LAGLIDADG_dom"/>
</dbReference>
<dbReference type="Gene3D" id="3.10.28.10">
    <property type="entry name" value="Homing endonucleases"/>
    <property type="match status" value="1"/>
</dbReference>
<keyword evidence="2" id="KW-0496">Mitochondrion</keyword>
<dbReference type="Pfam" id="PF03161">
    <property type="entry name" value="LAGLIDADG_2"/>
    <property type="match status" value="1"/>
</dbReference>
<dbReference type="InterPro" id="IPR027434">
    <property type="entry name" value="Homing_endonucl"/>
</dbReference>
<dbReference type="RefSeq" id="YP_009722288.1">
    <property type="nucleotide sequence ID" value="NC_045397.1"/>
</dbReference>
<reference evidence="2" key="1">
    <citation type="submission" date="2019-02" db="EMBL/GenBank/DDBJ databases">
        <title>The largest mitochondrial genome of Morchella importuna (272.2 kb) among fungi reservoir of numerous mitochondrial ORFs, repeatitive sequences and nuclear genome horizontal transfer.</title>
        <authorList>
            <person name="Liu W."/>
            <person name="Bian Y."/>
        </authorList>
    </citation>
    <scope>NUCLEOTIDE SEQUENCE</scope>
</reference>
<name>A0A650AF88_9PEZI</name>
<accession>A0A650AF88</accession>
<proteinExistence type="predicted"/>
<sequence length="156" mass="17905">MSVYCTQSEPTERVYIDPRFNKEYLSYSFSTKYNSMFYPFAELFLDKSIKAGKVLKIVPLCIADLLTPQALAFWLCDDGQYVKRGGITLCTDNFSMSEILLLKSILEGKYNLQCTIHNKNPEKGYYRIYISGKSLPILRELVGELIHPSMAYKLGK</sequence>
<dbReference type="AlphaFoldDB" id="A0A650AF88"/>
<organism evidence="2">
    <name type="scientific">Morchella importuna</name>
    <dbReference type="NCBI Taxonomy" id="1174673"/>
    <lineage>
        <taxon>Eukaryota</taxon>
        <taxon>Fungi</taxon>
        <taxon>Dikarya</taxon>
        <taxon>Ascomycota</taxon>
        <taxon>Pezizomycotina</taxon>
        <taxon>Pezizomycetes</taxon>
        <taxon>Pezizales</taxon>
        <taxon>Morchellaceae</taxon>
        <taxon>Morchella</taxon>
    </lineage>
</organism>
<evidence type="ECO:0000313" key="2">
    <source>
        <dbReference type="EMBL" id="QGN66690.1"/>
    </source>
</evidence>